<evidence type="ECO:0000256" key="2">
    <source>
        <dbReference type="SAM" id="MobiDB-lite"/>
    </source>
</evidence>
<dbReference type="Proteomes" id="UP001361239">
    <property type="component" value="Unassembled WGS sequence"/>
</dbReference>
<dbReference type="Pfam" id="PF00263">
    <property type="entry name" value="Secretin"/>
    <property type="match status" value="1"/>
</dbReference>
<evidence type="ECO:0000256" key="1">
    <source>
        <dbReference type="RuleBase" id="RU004003"/>
    </source>
</evidence>
<comment type="caution">
    <text evidence="6">The sequence shown here is derived from an EMBL/GenBank/DDBJ whole genome shotgun (WGS) entry which is preliminary data.</text>
</comment>
<accession>A0ABU8RQD3</accession>
<evidence type="ECO:0000313" key="7">
    <source>
        <dbReference type="Proteomes" id="UP001361239"/>
    </source>
</evidence>
<proteinExistence type="inferred from homology"/>
<feature type="chain" id="PRO_5047260422" evidence="3">
    <location>
        <begin position="41"/>
        <end position="570"/>
    </location>
</feature>
<dbReference type="PRINTS" id="PR00811">
    <property type="entry name" value="BCTERIALGSPD"/>
</dbReference>
<sequence>MIRRTTISTPFGGKTMNRRLIRTLLTGACAALPLAFAPLAAAPARSAPARNTPPSSVTRPNSDLVLSIGRGQLVTVGGTMADVFVANDSVADVEVKSTRQLYVFGKAGGETTVYASNAAGDIVWSANIRVGSNIDSIDQMLKLAMPDAKIGVATVGSGTYLLTGTVASPDDAAEAERLVKAYIGGKDAAAMNINVVSRLRTATPLQVNLQVRFAEVSRSLAKNLSSNLTTIDGTGGFKFGIGQGRAPSYITTDPRLPLGVGQAVQGYTINPSYMNPVTGAILSNAYTPTGALVADFVTQRPGTSVSQAGEGLTTIAGMGRFLGLNILGTLDAGENVGLVSTLAQPNLTALSGETADFLAGGEFPIPMNQGLGTTSVEYKRFGVSLSYTPTVLANGRISLRVRPEVSELSSEGAVVIGGFSIPALTVRRTETTIELGSGQSFMIAGLMKNSTQNAIRKMPGAGDLPILGSLFRSTAFQRGETELVIVVTPYLVNPVDGNDIKLPTDGYNAPNELQRLLGNQDNAGKSGVSRPVPSAAPQPQTAPAVGAADVPASAKRGATAEAPKPGFNLK</sequence>
<protein>
    <submittedName>
        <fullName evidence="6">Type II and III secretion system protein family protein</fullName>
    </submittedName>
</protein>
<evidence type="ECO:0000259" key="4">
    <source>
        <dbReference type="Pfam" id="PF00263"/>
    </source>
</evidence>
<feature type="signal peptide" evidence="3">
    <location>
        <begin position="1"/>
        <end position="40"/>
    </location>
</feature>
<dbReference type="InterPro" id="IPR050810">
    <property type="entry name" value="Bact_Secretion_Sys_Channel"/>
</dbReference>
<dbReference type="PANTHER" id="PTHR30332">
    <property type="entry name" value="PROBABLE GENERAL SECRETION PATHWAY PROTEIN D"/>
    <property type="match status" value="1"/>
</dbReference>
<evidence type="ECO:0000259" key="5">
    <source>
        <dbReference type="Pfam" id="PF13629"/>
    </source>
</evidence>
<feature type="domain" description="Type II/III secretion system secretin-like" evidence="4">
    <location>
        <begin position="334"/>
        <end position="492"/>
    </location>
</feature>
<keyword evidence="7" id="KW-1185">Reference proteome</keyword>
<evidence type="ECO:0000313" key="6">
    <source>
        <dbReference type="EMBL" id="MEJ5975298.1"/>
    </source>
</evidence>
<comment type="similarity">
    <text evidence="1">Belongs to the bacterial secretin family.</text>
</comment>
<dbReference type="InterPro" id="IPR001775">
    <property type="entry name" value="GspD/PilQ"/>
</dbReference>
<feature type="domain" description="Pilus formation protein N-terminal" evidence="5">
    <location>
        <begin position="62"/>
        <end position="130"/>
    </location>
</feature>
<dbReference type="EMBL" id="JBBHJZ010000001">
    <property type="protein sequence ID" value="MEJ5975298.1"/>
    <property type="molecule type" value="Genomic_DNA"/>
</dbReference>
<dbReference type="Pfam" id="PF13629">
    <property type="entry name" value="T2SS-T3SS_pil_N"/>
    <property type="match status" value="1"/>
</dbReference>
<feature type="compositionally biased region" description="Low complexity" evidence="2">
    <location>
        <begin position="531"/>
        <end position="548"/>
    </location>
</feature>
<dbReference type="InterPro" id="IPR032789">
    <property type="entry name" value="T2SS-T3SS_pil_N"/>
</dbReference>
<dbReference type="PANTHER" id="PTHR30332:SF17">
    <property type="entry name" value="TYPE IV PILIATION SYSTEM PROTEIN DR_0774-RELATED"/>
    <property type="match status" value="1"/>
</dbReference>
<feature type="region of interest" description="Disordered" evidence="2">
    <location>
        <begin position="518"/>
        <end position="570"/>
    </location>
</feature>
<reference evidence="6 7" key="1">
    <citation type="submission" date="2024-03" db="EMBL/GenBank/DDBJ databases">
        <authorList>
            <person name="Jo J.-H."/>
        </authorList>
    </citation>
    <scope>NUCLEOTIDE SEQUENCE [LARGE SCALE GENOMIC DNA]</scope>
    <source>
        <strain evidence="6 7">PS1R-30</strain>
    </source>
</reference>
<gene>
    <name evidence="6" type="ORF">WG901_01520</name>
</gene>
<dbReference type="RefSeq" id="WP_339585258.1">
    <property type="nucleotide sequence ID" value="NZ_JBBHJZ010000001.1"/>
</dbReference>
<evidence type="ECO:0000256" key="3">
    <source>
        <dbReference type="SAM" id="SignalP"/>
    </source>
</evidence>
<keyword evidence="3" id="KW-0732">Signal</keyword>
<organism evidence="6 7">
    <name type="scientific">Novosphingobium anseongense</name>
    <dbReference type="NCBI Taxonomy" id="3133436"/>
    <lineage>
        <taxon>Bacteria</taxon>
        <taxon>Pseudomonadati</taxon>
        <taxon>Pseudomonadota</taxon>
        <taxon>Alphaproteobacteria</taxon>
        <taxon>Sphingomonadales</taxon>
        <taxon>Sphingomonadaceae</taxon>
        <taxon>Novosphingobium</taxon>
    </lineage>
</organism>
<name>A0ABU8RQD3_9SPHN</name>
<dbReference type="InterPro" id="IPR004846">
    <property type="entry name" value="T2SS/T3SS_dom"/>
</dbReference>